<dbReference type="EMBL" id="VPFD01000008">
    <property type="protein sequence ID" value="TXG00302.1"/>
    <property type="molecule type" value="Genomic_DNA"/>
</dbReference>
<gene>
    <name evidence="3" type="ORF">FVD38_09310</name>
</gene>
<dbReference type="InterPro" id="IPR017756">
    <property type="entry name" value="TM_Gly-Cys-Arg_CS"/>
</dbReference>
<evidence type="ECO:0000313" key="4">
    <source>
        <dbReference type="Proteomes" id="UP000321413"/>
    </source>
</evidence>
<reference evidence="3 4" key="1">
    <citation type="submission" date="2019-08" db="EMBL/GenBank/DDBJ databases">
        <title>Massilia golmudensis sp. nov., isolated from sand in the Qinghai-Tibetan Plateau.</title>
        <authorList>
            <person name="Zhang B."/>
        </authorList>
    </citation>
    <scope>NUCLEOTIDE SEQUENCE [LARGE SCALE GENOMIC DNA]</scope>
    <source>
        <strain evidence="3 4">GEM5</strain>
    </source>
</reference>
<organism evidence="3 4">
    <name type="scientific">Massilia arenae</name>
    <dbReference type="NCBI Taxonomy" id="2603288"/>
    <lineage>
        <taxon>Bacteria</taxon>
        <taxon>Pseudomonadati</taxon>
        <taxon>Pseudomonadota</taxon>
        <taxon>Betaproteobacteria</taxon>
        <taxon>Burkholderiales</taxon>
        <taxon>Oxalobacteraceae</taxon>
        <taxon>Telluria group</taxon>
        <taxon>Massilia</taxon>
    </lineage>
</organism>
<name>A0A5C7G5D5_9BURK</name>
<feature type="region of interest" description="Disordered" evidence="1">
    <location>
        <begin position="1"/>
        <end position="39"/>
    </location>
</feature>
<evidence type="ECO:0000259" key="2">
    <source>
        <dbReference type="Pfam" id="PF07589"/>
    </source>
</evidence>
<keyword evidence="4" id="KW-1185">Reference proteome</keyword>
<evidence type="ECO:0000256" key="1">
    <source>
        <dbReference type="SAM" id="MobiDB-lite"/>
    </source>
</evidence>
<protein>
    <submittedName>
        <fullName evidence="3">PEP-CTERM sorting domain-containing protein</fullName>
    </submittedName>
</protein>
<feature type="compositionally biased region" description="Low complexity" evidence="1">
    <location>
        <begin position="1"/>
        <end position="21"/>
    </location>
</feature>
<dbReference type="NCBIfam" id="TIGR03382">
    <property type="entry name" value="GC_trans_RRR"/>
    <property type="match status" value="1"/>
</dbReference>
<dbReference type="NCBIfam" id="TIGR02595">
    <property type="entry name" value="PEP_CTERM"/>
    <property type="match status" value="1"/>
</dbReference>
<sequence>MGGASPAPGGNSGSPATPGTGSDSGGGNVTVPAPDADPVFTLPVQDQIGALPDEVNAVPEPGTIALMLAGLVGAGAFSRRRNAKQ</sequence>
<feature type="domain" description="Ice-binding protein C-terminal" evidence="2">
    <location>
        <begin position="57"/>
        <end position="81"/>
    </location>
</feature>
<proteinExistence type="predicted"/>
<dbReference type="InterPro" id="IPR013424">
    <property type="entry name" value="Ice-binding_C"/>
</dbReference>
<accession>A0A5C7G5D5</accession>
<comment type="caution">
    <text evidence="3">The sequence shown here is derived from an EMBL/GenBank/DDBJ whole genome shotgun (WGS) entry which is preliminary data.</text>
</comment>
<dbReference type="Proteomes" id="UP000321413">
    <property type="component" value="Unassembled WGS sequence"/>
</dbReference>
<dbReference type="AlphaFoldDB" id="A0A5C7G5D5"/>
<evidence type="ECO:0000313" key="3">
    <source>
        <dbReference type="EMBL" id="TXG00302.1"/>
    </source>
</evidence>
<dbReference type="Pfam" id="PF07589">
    <property type="entry name" value="PEP-CTERM"/>
    <property type="match status" value="1"/>
</dbReference>